<keyword evidence="3" id="KW-1185">Reference proteome</keyword>
<reference evidence="2" key="1">
    <citation type="submission" date="2018-11" db="EMBL/GenBank/DDBJ databases">
        <authorList>
            <consortium name="Pathogen Informatics"/>
        </authorList>
    </citation>
    <scope>NUCLEOTIDE SEQUENCE</scope>
</reference>
<organism evidence="2 3">
    <name type="scientific">Protopolystoma xenopodis</name>
    <dbReference type="NCBI Taxonomy" id="117903"/>
    <lineage>
        <taxon>Eukaryota</taxon>
        <taxon>Metazoa</taxon>
        <taxon>Spiralia</taxon>
        <taxon>Lophotrochozoa</taxon>
        <taxon>Platyhelminthes</taxon>
        <taxon>Monogenea</taxon>
        <taxon>Polyopisthocotylea</taxon>
        <taxon>Polystomatidea</taxon>
        <taxon>Polystomatidae</taxon>
        <taxon>Protopolystoma</taxon>
    </lineage>
</organism>
<name>A0A448XSL3_9PLAT</name>
<sequence>STATSSLDEYEANSPGAGSSYACSSVLGDIIRPNSKSARRRAETVAPLGGPSPTVSSSPDSVLTPAMIERVRCRFERRIYGYKIAEARRRLRAQSLAGRARNGQSSRGASDNPASGGNVNSSPGFGVELSTRRIGFLAGRARNGQSSRGASDNPASGGNVNSGLGFGVELSTRRIGLSASPGQLWQDEYELLAVFVVNHGNVEAWHVYAPMPGDEQKYGLGGPTALTMRTGYNEQAQRVSVSQLLFLKI</sequence>
<dbReference type="Proteomes" id="UP000784294">
    <property type="component" value="Unassembled WGS sequence"/>
</dbReference>
<gene>
    <name evidence="2" type="ORF">PXEA_LOCUS37320</name>
</gene>
<proteinExistence type="predicted"/>
<feature type="compositionally biased region" description="Polar residues" evidence="1">
    <location>
        <begin position="102"/>
        <end position="123"/>
    </location>
</feature>
<dbReference type="EMBL" id="CAAALY010286328">
    <property type="protein sequence ID" value="VEL43880.1"/>
    <property type="molecule type" value="Genomic_DNA"/>
</dbReference>
<feature type="region of interest" description="Disordered" evidence="1">
    <location>
        <begin position="33"/>
        <end position="61"/>
    </location>
</feature>
<feature type="non-terminal residue" evidence="2">
    <location>
        <position position="1"/>
    </location>
</feature>
<evidence type="ECO:0000313" key="2">
    <source>
        <dbReference type="EMBL" id="VEL43880.1"/>
    </source>
</evidence>
<evidence type="ECO:0000313" key="3">
    <source>
        <dbReference type="Proteomes" id="UP000784294"/>
    </source>
</evidence>
<feature type="region of interest" description="Disordered" evidence="1">
    <location>
        <begin position="1"/>
        <end position="21"/>
    </location>
</feature>
<feature type="region of interest" description="Disordered" evidence="1">
    <location>
        <begin position="96"/>
        <end position="126"/>
    </location>
</feature>
<accession>A0A448XSL3</accession>
<feature type="compositionally biased region" description="Low complexity" evidence="1">
    <location>
        <begin position="47"/>
        <end position="61"/>
    </location>
</feature>
<comment type="caution">
    <text evidence="2">The sequence shown here is derived from an EMBL/GenBank/DDBJ whole genome shotgun (WGS) entry which is preliminary data.</text>
</comment>
<protein>
    <submittedName>
        <fullName evidence="2">Uncharacterized protein</fullName>
    </submittedName>
</protein>
<dbReference type="AlphaFoldDB" id="A0A448XSL3"/>
<evidence type="ECO:0000256" key="1">
    <source>
        <dbReference type="SAM" id="MobiDB-lite"/>
    </source>
</evidence>